<comment type="similarity">
    <text evidence="2">Belongs to the major facilitator superfamily. Monocarboxylate porter (TC 2.A.1.13) family.</text>
</comment>
<dbReference type="InterPro" id="IPR050327">
    <property type="entry name" value="Proton-linked_MCT"/>
</dbReference>
<feature type="transmembrane region" description="Helical" evidence="3">
    <location>
        <begin position="298"/>
        <end position="323"/>
    </location>
</feature>
<feature type="transmembrane region" description="Helical" evidence="3">
    <location>
        <begin position="46"/>
        <end position="64"/>
    </location>
</feature>
<feature type="transmembrane region" description="Helical" evidence="3">
    <location>
        <begin position="71"/>
        <end position="90"/>
    </location>
</feature>
<protein>
    <submittedName>
        <fullName evidence="5">Major facilitator superfamily domain-containing protein</fullName>
    </submittedName>
</protein>
<proteinExistence type="inferred from homology"/>
<dbReference type="Gene3D" id="1.20.1250.20">
    <property type="entry name" value="MFS general substrate transporter like domains"/>
    <property type="match status" value="1"/>
</dbReference>
<feature type="transmembrane region" description="Helical" evidence="3">
    <location>
        <begin position="96"/>
        <end position="124"/>
    </location>
</feature>
<dbReference type="InterPro" id="IPR011701">
    <property type="entry name" value="MFS"/>
</dbReference>
<name>A0A8K0T0I2_9HYPO</name>
<dbReference type="Pfam" id="PF07690">
    <property type="entry name" value="MFS_1"/>
    <property type="match status" value="1"/>
</dbReference>
<dbReference type="GO" id="GO:0022857">
    <property type="term" value="F:transmembrane transporter activity"/>
    <property type="evidence" value="ECO:0007669"/>
    <property type="project" value="InterPro"/>
</dbReference>
<feature type="transmembrane region" description="Helical" evidence="3">
    <location>
        <begin position="335"/>
        <end position="356"/>
    </location>
</feature>
<dbReference type="PANTHER" id="PTHR11360:SF130">
    <property type="entry name" value="MAJOR FACILITATOR SUPERFAMILY (MFS) PROFILE DOMAIN-CONTAINING PROTEIN-RELATED"/>
    <property type="match status" value="1"/>
</dbReference>
<evidence type="ECO:0000313" key="5">
    <source>
        <dbReference type="EMBL" id="KAH7327816.1"/>
    </source>
</evidence>
<feature type="transmembrane region" description="Helical" evidence="3">
    <location>
        <begin position="362"/>
        <end position="383"/>
    </location>
</feature>
<feature type="transmembrane region" description="Helical" evidence="3">
    <location>
        <begin position="163"/>
        <end position="182"/>
    </location>
</feature>
<feature type="transmembrane region" description="Helical" evidence="3">
    <location>
        <begin position="131"/>
        <end position="151"/>
    </location>
</feature>
<evidence type="ECO:0000259" key="4">
    <source>
        <dbReference type="PROSITE" id="PS50850"/>
    </source>
</evidence>
<evidence type="ECO:0000256" key="2">
    <source>
        <dbReference type="ARBA" id="ARBA00006727"/>
    </source>
</evidence>
<dbReference type="GO" id="GO:0016020">
    <property type="term" value="C:membrane"/>
    <property type="evidence" value="ECO:0007669"/>
    <property type="project" value="UniProtKB-SubCell"/>
</dbReference>
<keyword evidence="3" id="KW-0472">Membrane</keyword>
<feature type="domain" description="Major facilitator superfamily (MFS) profile" evidence="4">
    <location>
        <begin position="1"/>
        <end position="390"/>
    </location>
</feature>
<comment type="caution">
    <text evidence="5">The sequence shown here is derived from an EMBL/GenBank/DDBJ whole genome shotgun (WGS) entry which is preliminary data.</text>
</comment>
<dbReference type="PANTHER" id="PTHR11360">
    <property type="entry name" value="MONOCARBOXYLATE TRANSPORTER"/>
    <property type="match status" value="1"/>
</dbReference>
<dbReference type="PROSITE" id="PS50850">
    <property type="entry name" value="MFS"/>
    <property type="match status" value="1"/>
</dbReference>
<gene>
    <name evidence="5" type="ORF">B0I35DRAFT_1791</name>
</gene>
<comment type="subcellular location">
    <subcellularLocation>
        <location evidence="1">Membrane</location>
        <topology evidence="1">Multi-pass membrane protein</topology>
    </subcellularLocation>
</comment>
<dbReference type="InterPro" id="IPR020846">
    <property type="entry name" value="MFS_dom"/>
</dbReference>
<organism evidence="5 6">
    <name type="scientific">Stachybotrys elegans</name>
    <dbReference type="NCBI Taxonomy" id="80388"/>
    <lineage>
        <taxon>Eukaryota</taxon>
        <taxon>Fungi</taxon>
        <taxon>Dikarya</taxon>
        <taxon>Ascomycota</taxon>
        <taxon>Pezizomycotina</taxon>
        <taxon>Sordariomycetes</taxon>
        <taxon>Hypocreomycetidae</taxon>
        <taxon>Hypocreales</taxon>
        <taxon>Stachybotryaceae</taxon>
        <taxon>Stachybotrys</taxon>
    </lineage>
</organism>
<dbReference type="InterPro" id="IPR036259">
    <property type="entry name" value="MFS_trans_sf"/>
</dbReference>
<feature type="transmembrane region" description="Helical" evidence="3">
    <location>
        <begin position="208"/>
        <end position="232"/>
    </location>
</feature>
<evidence type="ECO:0000256" key="1">
    <source>
        <dbReference type="ARBA" id="ARBA00004141"/>
    </source>
</evidence>
<dbReference type="OrthoDB" id="6499973at2759"/>
<feature type="transmembrane region" description="Helical" evidence="3">
    <location>
        <begin position="274"/>
        <end position="292"/>
    </location>
</feature>
<dbReference type="AlphaFoldDB" id="A0A8K0T0I2"/>
<keyword evidence="3" id="KW-1133">Transmembrane helix</keyword>
<dbReference type="SUPFAM" id="SSF103473">
    <property type="entry name" value="MFS general substrate transporter"/>
    <property type="match status" value="1"/>
</dbReference>
<accession>A0A8K0T0I2</accession>
<dbReference type="EMBL" id="JAGPNK010000001">
    <property type="protein sequence ID" value="KAH7327816.1"/>
    <property type="molecule type" value="Genomic_DNA"/>
</dbReference>
<evidence type="ECO:0000313" key="6">
    <source>
        <dbReference type="Proteomes" id="UP000813444"/>
    </source>
</evidence>
<keyword evidence="3" id="KW-0812">Transmembrane</keyword>
<feature type="transmembrane region" description="Helical" evidence="3">
    <location>
        <begin position="244"/>
        <end position="262"/>
    </location>
</feature>
<reference evidence="5" key="1">
    <citation type="journal article" date="2021" name="Nat. Commun.">
        <title>Genetic determinants of endophytism in the Arabidopsis root mycobiome.</title>
        <authorList>
            <person name="Mesny F."/>
            <person name="Miyauchi S."/>
            <person name="Thiergart T."/>
            <person name="Pickel B."/>
            <person name="Atanasova L."/>
            <person name="Karlsson M."/>
            <person name="Huettel B."/>
            <person name="Barry K.W."/>
            <person name="Haridas S."/>
            <person name="Chen C."/>
            <person name="Bauer D."/>
            <person name="Andreopoulos W."/>
            <person name="Pangilinan J."/>
            <person name="LaButti K."/>
            <person name="Riley R."/>
            <person name="Lipzen A."/>
            <person name="Clum A."/>
            <person name="Drula E."/>
            <person name="Henrissat B."/>
            <person name="Kohler A."/>
            <person name="Grigoriev I.V."/>
            <person name="Martin F.M."/>
            <person name="Hacquard S."/>
        </authorList>
    </citation>
    <scope>NUCLEOTIDE SEQUENCE</scope>
    <source>
        <strain evidence="5">MPI-CAGE-CH-0235</strain>
    </source>
</reference>
<evidence type="ECO:0000256" key="3">
    <source>
        <dbReference type="SAM" id="Phobius"/>
    </source>
</evidence>
<dbReference type="Proteomes" id="UP000813444">
    <property type="component" value="Unassembled WGS sequence"/>
</dbReference>
<keyword evidence="6" id="KW-1185">Reference proteome</keyword>
<sequence length="399" mass="42866">MRVVMLTGLGFASHLVVMNTWGWINSFGVFQAYYADTLGRPPSDISWIGSLATFLLFFVGTLTGRLTDAGYFRVVFAIGTVLLLLGIFTMSVSHTYWQFMLSQGLCMGLGNGFLFCPTLAILASYFLRKRAIAVGIAACGSATGGIVYPIMVRQLLPSIGFAWTVRAIGFIQFVTMVVANVISKPRLKPRRTGPLVEWSAFKEPEYTFYAFGAFSAFLGVYFAFFYLAAYARQALSPPLSYTDSLNVLLILNGMGVVGRLVPNYMADRVGAINMFIPAVGVTAALAFAWMGVSTPAGMYGWTCVYGIFASAIQSLFPAALATLTTDLRKIGVRIGMVFTIVSFAVLLGTPVAGAIVDSPAGFRGAQAFAASVLMAGCGLLVMAKMAKMRRTGTGWLAKV</sequence>